<gene>
    <name evidence="1" type="ORF">TPAB3V08_LOCUS13172</name>
</gene>
<reference evidence="1" key="1">
    <citation type="submission" date="2021-03" db="EMBL/GenBank/DDBJ databases">
        <authorList>
            <person name="Tran Van P."/>
        </authorList>
    </citation>
    <scope>NUCLEOTIDE SEQUENCE</scope>
</reference>
<proteinExistence type="predicted"/>
<evidence type="ECO:0000313" key="1">
    <source>
        <dbReference type="EMBL" id="CAG2066229.1"/>
    </source>
</evidence>
<evidence type="ECO:0000313" key="2">
    <source>
        <dbReference type="Proteomes" id="UP001153148"/>
    </source>
</evidence>
<dbReference type="Proteomes" id="UP001153148">
    <property type="component" value="Unassembled WGS sequence"/>
</dbReference>
<sequence>MYSNEAMSIVQWAGVTNITCLNDPDTPCLMDGEDVLQKYGFKSSNFWLDILDNIKSHLHWTQGRRSKGRRQSQKEVSASDRILNTVLAEGRHSTGI</sequence>
<protein>
    <submittedName>
        <fullName evidence="1">Uncharacterized protein</fullName>
    </submittedName>
</protein>
<keyword evidence="2" id="KW-1185">Reference proteome</keyword>
<dbReference type="EMBL" id="CAJPIN010051818">
    <property type="protein sequence ID" value="CAG2066229.1"/>
    <property type="molecule type" value="Genomic_DNA"/>
</dbReference>
<feature type="non-terminal residue" evidence="1">
    <location>
        <position position="96"/>
    </location>
</feature>
<name>A0ABN7PL10_TIMPD</name>
<accession>A0ABN7PL10</accession>
<comment type="caution">
    <text evidence="1">The sequence shown here is derived from an EMBL/GenBank/DDBJ whole genome shotgun (WGS) entry which is preliminary data.</text>
</comment>
<organism evidence="1 2">
    <name type="scientific">Timema podura</name>
    <name type="common">Walking stick</name>
    <dbReference type="NCBI Taxonomy" id="61482"/>
    <lineage>
        <taxon>Eukaryota</taxon>
        <taxon>Metazoa</taxon>
        <taxon>Ecdysozoa</taxon>
        <taxon>Arthropoda</taxon>
        <taxon>Hexapoda</taxon>
        <taxon>Insecta</taxon>
        <taxon>Pterygota</taxon>
        <taxon>Neoptera</taxon>
        <taxon>Polyneoptera</taxon>
        <taxon>Phasmatodea</taxon>
        <taxon>Timematodea</taxon>
        <taxon>Timematoidea</taxon>
        <taxon>Timematidae</taxon>
        <taxon>Timema</taxon>
    </lineage>
</organism>